<dbReference type="Proteomes" id="UP001597280">
    <property type="component" value="Unassembled WGS sequence"/>
</dbReference>
<proteinExistence type="predicted"/>
<sequence length="640" mass="69323">MLTPDPGVPLSSWTDAADMTVDRLFSVHPSVRKVTSFIAAQIASLPWNVYERGADDDRQRVREGALADLLAWPSVDPLETPFRFWESVLLDGLIFDRVALQLVTDDQGRPRLLRLPAHTWRPKLDRLHRLRAVTLIDGDGSTVDHDPQEFLVDVGYSPRTSGRSASPLESLAVPIEEWLKQAAYRAELFERGPAFGGVVERSEKWPNGTARDRFLTGLRSFKQGGTRAGSMLLLEDGMTYKPVTGINPKDVADVEARKLTDVEVAAAFHIAPEMVGAREGTFANLNAFRTMLWSVNLGPYITGHEQMIGRLVAMVEPGKGRYIEANVQAKMRGSFEEQASQLQTSIGAPWMTRNEGRARMNLPAVDGGDELITPLNVLEGGQASPTDSAPPPKAGLVRRIPDDVMAELHALGRAREDILVPSQKTDDSGGDDRDRDEVAALLRRHFDRQKLAVSPLLAGGADEWWDADRWNNELAADLYDAAIALSSTVGAVVATRLRPDARYSVARTLAYLEAVVASRAEWINDTTRAQLATAKAEGADPAGVFDTAAKARSVAAAGAFVAGVGSFAAHEAGRQNLGSKARKTWVTRSNDPRDTHAAMNGVTVGIDAVFPNGMKWPGDSAGGADEVAGCQCGLVITPEN</sequence>
<dbReference type="RefSeq" id="WP_343905570.1">
    <property type="nucleotide sequence ID" value="NZ_BAAAIS010000003.1"/>
</dbReference>
<comment type="caution">
    <text evidence="1">The sequence shown here is derived from an EMBL/GenBank/DDBJ whole genome shotgun (WGS) entry which is preliminary data.</text>
</comment>
<reference evidence="2" key="1">
    <citation type="journal article" date="2019" name="Int. J. Syst. Evol. Microbiol.">
        <title>The Global Catalogue of Microorganisms (GCM) 10K type strain sequencing project: providing services to taxonomists for standard genome sequencing and annotation.</title>
        <authorList>
            <consortium name="The Broad Institute Genomics Platform"/>
            <consortium name="The Broad Institute Genome Sequencing Center for Infectious Disease"/>
            <person name="Wu L."/>
            <person name="Ma J."/>
        </authorList>
    </citation>
    <scope>NUCLEOTIDE SEQUENCE [LARGE SCALE GENOMIC DNA]</scope>
    <source>
        <strain evidence="2">JCM 11650</strain>
    </source>
</reference>
<accession>A0ABW4Q1N1</accession>
<gene>
    <name evidence="1" type="ORF">ACFSDA_14210</name>
</gene>
<dbReference type="Pfam" id="PF04860">
    <property type="entry name" value="Phage_portal"/>
    <property type="match status" value="1"/>
</dbReference>
<evidence type="ECO:0000313" key="1">
    <source>
        <dbReference type="EMBL" id="MFD1836220.1"/>
    </source>
</evidence>
<evidence type="ECO:0000313" key="2">
    <source>
        <dbReference type="Proteomes" id="UP001597280"/>
    </source>
</evidence>
<protein>
    <submittedName>
        <fullName evidence="1">Phage portal protein</fullName>
    </submittedName>
</protein>
<name>A0ABW4Q1N1_9MICO</name>
<dbReference type="EMBL" id="JBHUFL010000003">
    <property type="protein sequence ID" value="MFD1836220.1"/>
    <property type="molecule type" value="Genomic_DNA"/>
</dbReference>
<keyword evidence="2" id="KW-1185">Reference proteome</keyword>
<organism evidence="1 2">
    <name type="scientific">Brachybacterium rhamnosum</name>
    <dbReference type="NCBI Taxonomy" id="173361"/>
    <lineage>
        <taxon>Bacteria</taxon>
        <taxon>Bacillati</taxon>
        <taxon>Actinomycetota</taxon>
        <taxon>Actinomycetes</taxon>
        <taxon>Micrococcales</taxon>
        <taxon>Dermabacteraceae</taxon>
        <taxon>Brachybacterium</taxon>
    </lineage>
</organism>
<dbReference type="InterPro" id="IPR006944">
    <property type="entry name" value="Phage/GTA_portal"/>
</dbReference>